<sequence length="208" mass="23547">MIRTVFFLFAAVWPTTKLARAWDVAKISGIWKLSTQELPRIEPTIVDRTLGRTKFRRTNNSNQETDIDDDGVVLLKLNPDGSFRQCNEGYVEGAWIVGKWSLVGDEQIKFILNRQYYGPAYDIAMEGQVVVRQSTNNANDKNQCLRVEGYVYKGRVRGSNANFFRDGFLDAEIMGPFHMIQSVTAVTNKDPWQEEGALLLGGDDGVFQ</sequence>
<dbReference type="EMBL" id="HBIM01012845">
    <property type="protein sequence ID" value="CAE0413228.1"/>
    <property type="molecule type" value="Transcribed_RNA"/>
</dbReference>
<evidence type="ECO:0008006" key="3">
    <source>
        <dbReference type="Google" id="ProtNLM"/>
    </source>
</evidence>
<accession>A0A7S3L6K6</accession>
<reference evidence="2" key="1">
    <citation type="submission" date="2021-01" db="EMBL/GenBank/DDBJ databases">
        <authorList>
            <person name="Corre E."/>
            <person name="Pelletier E."/>
            <person name="Niang G."/>
            <person name="Scheremetjew M."/>
            <person name="Finn R."/>
            <person name="Kale V."/>
            <person name="Holt S."/>
            <person name="Cochrane G."/>
            <person name="Meng A."/>
            <person name="Brown T."/>
            <person name="Cohen L."/>
        </authorList>
    </citation>
    <scope>NUCLEOTIDE SEQUENCE</scope>
    <source>
        <strain evidence="2">CCMP127</strain>
    </source>
</reference>
<gene>
    <name evidence="2" type="ORF">ACOF00016_LOCUS10485</name>
</gene>
<dbReference type="AlphaFoldDB" id="A0A7S3L6K6"/>
<evidence type="ECO:0000313" key="2">
    <source>
        <dbReference type="EMBL" id="CAE0413228.1"/>
    </source>
</evidence>
<feature type="chain" id="PRO_5031263990" description="DUF1080 domain-containing protein" evidence="1">
    <location>
        <begin position="22"/>
        <end position="208"/>
    </location>
</feature>
<keyword evidence="1" id="KW-0732">Signal</keyword>
<protein>
    <recommendedName>
        <fullName evidence="3">DUF1080 domain-containing protein</fullName>
    </recommendedName>
</protein>
<evidence type="ECO:0000256" key="1">
    <source>
        <dbReference type="SAM" id="SignalP"/>
    </source>
</evidence>
<proteinExistence type="predicted"/>
<organism evidence="2">
    <name type="scientific">Amphora coffeiformis</name>
    <dbReference type="NCBI Taxonomy" id="265554"/>
    <lineage>
        <taxon>Eukaryota</taxon>
        <taxon>Sar</taxon>
        <taxon>Stramenopiles</taxon>
        <taxon>Ochrophyta</taxon>
        <taxon>Bacillariophyta</taxon>
        <taxon>Bacillariophyceae</taxon>
        <taxon>Bacillariophycidae</taxon>
        <taxon>Thalassiophysales</taxon>
        <taxon>Catenulaceae</taxon>
        <taxon>Amphora</taxon>
    </lineage>
</organism>
<name>A0A7S3L6K6_9STRA</name>
<feature type="signal peptide" evidence="1">
    <location>
        <begin position="1"/>
        <end position="21"/>
    </location>
</feature>